<dbReference type="eggNOG" id="COG3372">
    <property type="taxonomic scope" value="Bacteria"/>
</dbReference>
<dbReference type="InterPro" id="IPR008508">
    <property type="entry name" value="Bax1"/>
</dbReference>
<sequence length="412" mass="45579">MLPTDLLMFRVKAGIVEPRRLKPTPGNLTLITTLIDTFTAHVGEKRAPLNDALKALEAGRSDYRVVRGLAHILAGDHAEFETGGTLEPSLIRAKVFELAQAHPPSRARRADVLAQAAAALGGGPLTPEELGEALYADLPDQQTLVQFDAPEPGTLIDRFNLAQAQGVLYRAYSLIITARRNEPARYKQLLKYTKLFGLMVTVEGDADYGFTLTMDGPTSLFGGTTRYGLAMAKFLPALLHVTKWDLTAALKPRRDLAWVDPEDDEWRFELTSDDGYVSHYKVPDEHDSALESGFADRFTKLSGPWTLEREVDLVPVPGGVIIPDFRLVHEGGRSVLLEIVGYWRPEYLRKKFDLLRKSGRTDVIVAVSERLNLERAGVDPSDFDERVIFFKGVLNPKGVLEVAEKLTGTGMA</sequence>
<dbReference type="AlphaFoldDB" id="E8U3U6"/>
<dbReference type="PANTHER" id="PTHR39640:SF1">
    <property type="entry name" value="DUF790 FAMILY PROTEIN"/>
    <property type="match status" value="1"/>
</dbReference>
<dbReference type="PANTHER" id="PTHR39640">
    <property type="entry name" value="VNG6129C"/>
    <property type="match status" value="1"/>
</dbReference>
<evidence type="ECO:0000313" key="1">
    <source>
        <dbReference type="EMBL" id="ADV68789.1"/>
    </source>
</evidence>
<reference evidence="1 2" key="1">
    <citation type="journal article" date="2011" name="Stand. Genomic Sci.">
        <title>Complete genome sequence of Deinococcus maricopensis type strain (LB-34).</title>
        <authorList>
            <person name="Pukall R."/>
            <person name="Zeytun A."/>
            <person name="Lucas S."/>
            <person name="Lapidus A."/>
            <person name="Hammon N."/>
            <person name="Deshpande S."/>
            <person name="Nolan M."/>
            <person name="Cheng J.F."/>
            <person name="Pitluck S."/>
            <person name="Liolios K."/>
            <person name="Pagani I."/>
            <person name="Mikhailova N."/>
            <person name="Ivanova N."/>
            <person name="Mavromatis K."/>
            <person name="Pati A."/>
            <person name="Tapia R."/>
            <person name="Han C."/>
            <person name="Goodwin L."/>
            <person name="Chen A."/>
            <person name="Palaniappan K."/>
            <person name="Land M."/>
            <person name="Hauser L."/>
            <person name="Chang Y.J."/>
            <person name="Jeffries C.D."/>
            <person name="Brambilla E.M."/>
            <person name="Rohde M."/>
            <person name="Goker M."/>
            <person name="Detter J.C."/>
            <person name="Woyke T."/>
            <person name="Bristow J."/>
            <person name="Eisen J.A."/>
            <person name="Markowitz V."/>
            <person name="Hugenholtz P."/>
            <person name="Kyrpides N.C."/>
            <person name="Klenk H.P."/>
        </authorList>
    </citation>
    <scope>NUCLEOTIDE SEQUENCE [LARGE SCALE GENOMIC DNA]</scope>
    <source>
        <strain evidence="2">DSM 21211 / LMG 22137 / NRRL B-23946 / LB-34</strain>
    </source>
</reference>
<dbReference type="EMBL" id="CP002454">
    <property type="protein sequence ID" value="ADV68789.1"/>
    <property type="molecule type" value="Genomic_DNA"/>
</dbReference>
<evidence type="ECO:0000313" key="2">
    <source>
        <dbReference type="Proteomes" id="UP000008635"/>
    </source>
</evidence>
<accession>E8U3U6</accession>
<dbReference type="OrthoDB" id="5292613at2"/>
<reference evidence="2" key="2">
    <citation type="submission" date="2011-01" db="EMBL/GenBank/DDBJ databases">
        <title>The complete genome of Deinococcus maricopensis DSM 21211.</title>
        <authorList>
            <consortium name="US DOE Joint Genome Institute (JGI-PGF)"/>
            <person name="Lucas S."/>
            <person name="Copeland A."/>
            <person name="Lapidus A."/>
            <person name="Goodwin L."/>
            <person name="Pitluck S."/>
            <person name="Kyrpides N."/>
            <person name="Mavromatis K."/>
            <person name="Pagani I."/>
            <person name="Ivanova N."/>
            <person name="Ovchinnikova G."/>
            <person name="Zeytun A."/>
            <person name="Detter J.C."/>
            <person name="Han C."/>
            <person name="Land M."/>
            <person name="Hauser L."/>
            <person name="Markowitz V."/>
            <person name="Cheng J.-F."/>
            <person name="Hugenholtz P."/>
            <person name="Woyke T."/>
            <person name="Wu D."/>
            <person name="Pukall R."/>
            <person name="Gehrich-Schroeter G."/>
            <person name="Brambilla E."/>
            <person name="Klenk H.-P."/>
            <person name="Eisen J.A."/>
        </authorList>
    </citation>
    <scope>NUCLEOTIDE SEQUENCE [LARGE SCALE GENOMIC DNA]</scope>
    <source>
        <strain evidence="2">DSM 21211 / LMG 22137 / NRRL B-23946 / LB-34</strain>
    </source>
</reference>
<protein>
    <recommendedName>
        <fullName evidence="3">DUF790-containing protein</fullName>
    </recommendedName>
</protein>
<dbReference type="Proteomes" id="UP000008635">
    <property type="component" value="Chromosome"/>
</dbReference>
<name>E8U3U6_DEIML</name>
<gene>
    <name evidence="1" type="ordered locus">Deima_3161</name>
</gene>
<dbReference type="HOGENOM" id="CLU_038336_0_0_0"/>
<dbReference type="PIRSF" id="PIRSF019435">
    <property type="entry name" value="UCP019435"/>
    <property type="match status" value="1"/>
</dbReference>
<dbReference type="Pfam" id="PF05626">
    <property type="entry name" value="DUF790"/>
    <property type="match status" value="1"/>
</dbReference>
<proteinExistence type="predicted"/>
<dbReference type="RefSeq" id="WP_013558292.1">
    <property type="nucleotide sequence ID" value="NC_014958.1"/>
</dbReference>
<keyword evidence="2" id="KW-1185">Reference proteome</keyword>
<evidence type="ECO:0008006" key="3">
    <source>
        <dbReference type="Google" id="ProtNLM"/>
    </source>
</evidence>
<dbReference type="STRING" id="709986.Deima_3161"/>
<dbReference type="KEGG" id="dmr:Deima_3161"/>
<organism evidence="1 2">
    <name type="scientific">Deinococcus maricopensis (strain DSM 21211 / LMG 22137 / NRRL B-23946 / LB-34)</name>
    <dbReference type="NCBI Taxonomy" id="709986"/>
    <lineage>
        <taxon>Bacteria</taxon>
        <taxon>Thermotogati</taxon>
        <taxon>Deinococcota</taxon>
        <taxon>Deinococci</taxon>
        <taxon>Deinococcales</taxon>
        <taxon>Deinococcaceae</taxon>
        <taxon>Deinococcus</taxon>
    </lineage>
</organism>